<dbReference type="EMBL" id="UWPJ01000031">
    <property type="protein sequence ID" value="VCU71882.1"/>
    <property type="molecule type" value="Genomic_DNA"/>
</dbReference>
<evidence type="ECO:0000313" key="2">
    <source>
        <dbReference type="EMBL" id="VCU71882.1"/>
    </source>
</evidence>
<dbReference type="AlphaFoldDB" id="A0A3P4B736"/>
<gene>
    <name evidence="2" type="primary">lip3</name>
    <name evidence="2" type="ORF">PIGHUM_03973</name>
</gene>
<dbReference type="EC" id="3.1.1.3" evidence="2"/>
<evidence type="ECO:0000313" key="3">
    <source>
        <dbReference type="Proteomes" id="UP000277294"/>
    </source>
</evidence>
<accession>A0A3P4B736</accession>
<dbReference type="OrthoDB" id="9780765at2"/>
<dbReference type="RefSeq" id="WP_124081477.1">
    <property type="nucleotide sequence ID" value="NZ_UWPJ01000031.1"/>
</dbReference>
<proteinExistence type="predicted"/>
<dbReference type="Pfam" id="PF12697">
    <property type="entry name" value="Abhydrolase_6"/>
    <property type="match status" value="1"/>
</dbReference>
<organism evidence="2 3">
    <name type="scientific">Pigmentiphaga humi</name>
    <dbReference type="NCBI Taxonomy" id="2478468"/>
    <lineage>
        <taxon>Bacteria</taxon>
        <taxon>Pseudomonadati</taxon>
        <taxon>Pseudomonadota</taxon>
        <taxon>Betaproteobacteria</taxon>
        <taxon>Burkholderiales</taxon>
        <taxon>Alcaligenaceae</taxon>
        <taxon>Pigmentiphaga</taxon>
    </lineage>
</organism>
<keyword evidence="3" id="KW-1185">Reference proteome</keyword>
<name>A0A3P4B736_9BURK</name>
<dbReference type="PANTHER" id="PTHR43798:SF33">
    <property type="entry name" value="HYDROLASE, PUTATIVE (AFU_ORTHOLOGUE AFUA_2G14860)-RELATED"/>
    <property type="match status" value="1"/>
</dbReference>
<protein>
    <submittedName>
        <fullName evidence="2">Lipase 3</fullName>
        <ecNumber evidence="2">3.1.1.3</ecNumber>
    </submittedName>
</protein>
<dbReference type="InterPro" id="IPR050266">
    <property type="entry name" value="AB_hydrolase_sf"/>
</dbReference>
<dbReference type="PRINTS" id="PR00111">
    <property type="entry name" value="ABHYDROLASE"/>
</dbReference>
<dbReference type="InterPro" id="IPR029058">
    <property type="entry name" value="AB_hydrolase_fold"/>
</dbReference>
<dbReference type="PANTHER" id="PTHR43798">
    <property type="entry name" value="MONOACYLGLYCEROL LIPASE"/>
    <property type="match status" value="1"/>
</dbReference>
<dbReference type="SUPFAM" id="SSF53474">
    <property type="entry name" value="alpha/beta-Hydrolases"/>
    <property type="match status" value="1"/>
</dbReference>
<dbReference type="GO" id="GO:0004806">
    <property type="term" value="F:triacylglycerol lipase activity"/>
    <property type="evidence" value="ECO:0007669"/>
    <property type="project" value="UniProtKB-EC"/>
</dbReference>
<feature type="domain" description="AB hydrolase-1" evidence="1">
    <location>
        <begin position="25"/>
        <end position="247"/>
    </location>
</feature>
<dbReference type="GO" id="GO:0016020">
    <property type="term" value="C:membrane"/>
    <property type="evidence" value="ECO:0007669"/>
    <property type="project" value="TreeGrafter"/>
</dbReference>
<dbReference type="Gene3D" id="3.40.50.1820">
    <property type="entry name" value="alpha/beta hydrolase"/>
    <property type="match status" value="1"/>
</dbReference>
<dbReference type="InterPro" id="IPR000073">
    <property type="entry name" value="AB_hydrolase_1"/>
</dbReference>
<dbReference type="Proteomes" id="UP000277294">
    <property type="component" value="Unassembled WGS sequence"/>
</dbReference>
<evidence type="ECO:0000259" key="1">
    <source>
        <dbReference type="Pfam" id="PF12697"/>
    </source>
</evidence>
<reference evidence="2 3" key="1">
    <citation type="submission" date="2018-10" db="EMBL/GenBank/DDBJ databases">
        <authorList>
            <person name="Criscuolo A."/>
        </authorList>
    </citation>
    <scope>NUCLEOTIDE SEQUENCE [LARGE SCALE GENOMIC DNA]</scope>
    <source>
        <strain evidence="2">DnA1</strain>
    </source>
</reference>
<keyword evidence="2" id="KW-0378">Hydrolase</keyword>
<sequence>MQQEMNIDVRGVDLHLRKSGSGARLLFLHGAGGVRNWGQAFQSLAERYEVIVPDHPGFGRSGDLPGVRTAGDVAMFYLDLLEQLAPDGTPVHVVGHSLGGWIAAEAAVRNCSNIASLTLIAPAGLAASGVEAGDVFIWNDDELLSNSYHDSAYIESARAASANVDADIAVRNKVAFAKLAWAPRLHNPGLKHWLHRISAPAQLVWGEQDRILPAGFADEWRKFVAFRRVDILPACGHMPLIERPDAAVQCISQFIDGVRP</sequence>